<reference evidence="4 5" key="1">
    <citation type="submission" date="2017-04" db="EMBL/GenBank/DDBJ databases">
        <authorList>
            <person name="Criscuolo A."/>
        </authorList>
    </citation>
    <scope>NUCLEOTIDE SEQUENCE [LARGE SCALE GENOMIC DNA]</scope>
    <source>
        <strain evidence="4">16-00174</strain>
    </source>
</reference>
<feature type="transmembrane region" description="Helical" evidence="2">
    <location>
        <begin position="133"/>
        <end position="155"/>
    </location>
</feature>
<dbReference type="EMBL" id="FWYW01000092">
    <property type="protein sequence ID" value="SME38663.1"/>
    <property type="molecule type" value="Genomic_DNA"/>
</dbReference>
<comment type="caution">
    <text evidence="4">The sequence shown here is derived from an EMBL/GenBank/DDBJ whole genome shotgun (WGS) entry which is preliminary data.</text>
</comment>
<proteinExistence type="inferred from homology"/>
<protein>
    <recommendedName>
        <fullName evidence="3">VTT domain-containing protein</fullName>
    </recommendedName>
</protein>
<feature type="transmembrane region" description="Helical" evidence="2">
    <location>
        <begin position="175"/>
        <end position="194"/>
    </location>
</feature>
<dbReference type="AlphaFoldDB" id="A0A7D8D8V7"/>
<sequence length="269" mass="30614">MVSSFIHSVLTFFEGLGYWGIMLGLMIEIIPSEIVLAYAGYLVFNGSISFLGAVVFGTIGGVIAQIFIYWLGRYGGRPILERYGKYIFIHKKHIDAAEDWFNRYGTGVIFTARFIPVVRHAISIPAGITKMSFLRFTTLTALAIIPWSIIFIYLGEKLGENWENINDVAGPYVKSFAIGGVILILLYFVIKKWAKKRKNINKNRYTKKGTAYSRSFFSTLISQYKSFALLHQSKSSLSNLNELYLLRNTYHIHGQRNRLLDTQLSQLVP</sequence>
<dbReference type="Proteomes" id="UP000194422">
    <property type="component" value="Unassembled WGS sequence"/>
</dbReference>
<name>A0A7D8D8V7_9BACI</name>
<comment type="similarity">
    <text evidence="1">Belongs to the DedA family.</text>
</comment>
<evidence type="ECO:0000313" key="5">
    <source>
        <dbReference type="Proteomes" id="UP000194422"/>
    </source>
</evidence>
<feature type="transmembrane region" description="Helical" evidence="2">
    <location>
        <begin position="50"/>
        <end position="72"/>
    </location>
</feature>
<dbReference type="Pfam" id="PF09335">
    <property type="entry name" value="VTT_dom"/>
    <property type="match status" value="1"/>
</dbReference>
<evidence type="ECO:0000259" key="3">
    <source>
        <dbReference type="Pfam" id="PF09335"/>
    </source>
</evidence>
<gene>
    <name evidence="4" type="ORF">BACERE00174_05104</name>
</gene>
<keyword evidence="2" id="KW-0472">Membrane</keyword>
<feature type="transmembrane region" description="Helical" evidence="2">
    <location>
        <begin position="21"/>
        <end position="44"/>
    </location>
</feature>
<keyword evidence="2" id="KW-1133">Transmembrane helix</keyword>
<dbReference type="PANTHER" id="PTHR42709:SF8">
    <property type="entry name" value="UNDECAPRENYL PHOSPHATE TRANSPORTER A"/>
    <property type="match status" value="1"/>
</dbReference>
<dbReference type="PANTHER" id="PTHR42709">
    <property type="entry name" value="ALKALINE PHOSPHATASE LIKE PROTEIN"/>
    <property type="match status" value="1"/>
</dbReference>
<feature type="domain" description="VTT" evidence="3">
    <location>
        <begin position="30"/>
        <end position="156"/>
    </location>
</feature>
<dbReference type="GO" id="GO:0005886">
    <property type="term" value="C:plasma membrane"/>
    <property type="evidence" value="ECO:0007669"/>
    <property type="project" value="TreeGrafter"/>
</dbReference>
<evidence type="ECO:0000256" key="2">
    <source>
        <dbReference type="SAM" id="Phobius"/>
    </source>
</evidence>
<dbReference type="InterPro" id="IPR032816">
    <property type="entry name" value="VTT_dom"/>
</dbReference>
<dbReference type="InterPro" id="IPR051311">
    <property type="entry name" value="DedA_domain"/>
</dbReference>
<evidence type="ECO:0000313" key="4">
    <source>
        <dbReference type="EMBL" id="SME38663.1"/>
    </source>
</evidence>
<evidence type="ECO:0000256" key="1">
    <source>
        <dbReference type="ARBA" id="ARBA00010792"/>
    </source>
</evidence>
<organism evidence="4 5">
    <name type="scientific">Bacillus paranthracis</name>
    <dbReference type="NCBI Taxonomy" id="2026186"/>
    <lineage>
        <taxon>Bacteria</taxon>
        <taxon>Bacillati</taxon>
        <taxon>Bacillota</taxon>
        <taxon>Bacilli</taxon>
        <taxon>Bacillales</taxon>
        <taxon>Bacillaceae</taxon>
        <taxon>Bacillus</taxon>
        <taxon>Bacillus cereus group</taxon>
    </lineage>
</organism>
<accession>A0A7D8D8V7</accession>
<keyword evidence="2" id="KW-0812">Transmembrane</keyword>